<protein>
    <recommendedName>
        <fullName evidence="3">Altered inheritance of mitochondria protein 41</fullName>
    </recommendedName>
</protein>
<dbReference type="EMBL" id="KV454483">
    <property type="protein sequence ID" value="ODV60120.1"/>
    <property type="molecule type" value="Genomic_DNA"/>
</dbReference>
<name>A0A1D2VF22_9ASCO</name>
<organism evidence="4 5">
    <name type="scientific">Ascoidea rubescens DSM 1968</name>
    <dbReference type="NCBI Taxonomy" id="1344418"/>
    <lineage>
        <taxon>Eukaryota</taxon>
        <taxon>Fungi</taxon>
        <taxon>Dikarya</taxon>
        <taxon>Ascomycota</taxon>
        <taxon>Saccharomycotina</taxon>
        <taxon>Saccharomycetes</taxon>
        <taxon>Ascoideaceae</taxon>
        <taxon>Ascoidea</taxon>
    </lineage>
</organism>
<comment type="subcellular location">
    <subcellularLocation>
        <location evidence="3">Mitochondrion</location>
    </subcellularLocation>
</comment>
<dbReference type="OrthoDB" id="538640at2759"/>
<dbReference type="Proteomes" id="UP000095038">
    <property type="component" value="Unassembled WGS sequence"/>
</dbReference>
<dbReference type="SUPFAM" id="SSF89095">
    <property type="entry name" value="GatB/YqeY motif"/>
    <property type="match status" value="1"/>
</dbReference>
<accession>A0A1D2VF22</accession>
<dbReference type="InterPro" id="IPR042184">
    <property type="entry name" value="YqeY/Aim41_N"/>
</dbReference>
<evidence type="ECO:0000313" key="4">
    <source>
        <dbReference type="EMBL" id="ODV60120.1"/>
    </source>
</evidence>
<dbReference type="FunCoup" id="A0A1D2VF22">
    <property type="interactions" value="108"/>
</dbReference>
<dbReference type="Gene3D" id="1.10.1510.10">
    <property type="entry name" value="Uncharacterised protein YqeY/AIM41 PF09424, N-terminal domain"/>
    <property type="match status" value="1"/>
</dbReference>
<dbReference type="GO" id="GO:0005739">
    <property type="term" value="C:mitochondrion"/>
    <property type="evidence" value="ECO:0007669"/>
    <property type="project" value="UniProtKB-SubCell"/>
</dbReference>
<sequence>MEMKNQNRSKFLLIVRVLRALLLNECDRLNRMFSLRVVKFNRNQFLKLGNLRIARYESNGTYNETISRFKEDLKKSMIKKDALRKTVIKNLLSDIKNNEINNNEKNKMNNEFQIYDVIQKSIKNHEDSILEFEKSKREDLKEVEMNELKVLSEYLESLPVAKKEDIDLKLRKIIEDLAAEDKSGKFHIGKIFSSKAIPWKNLEEEWKASLKAVQHSVVEIHKEMFPGKPKGSA</sequence>
<dbReference type="GO" id="GO:0016884">
    <property type="term" value="F:carbon-nitrogen ligase activity, with glutamine as amido-N-donor"/>
    <property type="evidence" value="ECO:0007669"/>
    <property type="project" value="UniProtKB-UniRule"/>
</dbReference>
<dbReference type="RefSeq" id="XP_020046427.1">
    <property type="nucleotide sequence ID" value="XM_020193557.1"/>
</dbReference>
<evidence type="ECO:0000313" key="5">
    <source>
        <dbReference type="Proteomes" id="UP000095038"/>
    </source>
</evidence>
<reference evidence="5" key="1">
    <citation type="submission" date="2016-05" db="EMBL/GenBank/DDBJ databases">
        <title>Comparative genomics of biotechnologically important yeasts.</title>
        <authorList>
            <consortium name="DOE Joint Genome Institute"/>
            <person name="Riley R."/>
            <person name="Haridas S."/>
            <person name="Wolfe K.H."/>
            <person name="Lopes M.R."/>
            <person name="Hittinger C.T."/>
            <person name="Goker M."/>
            <person name="Salamov A."/>
            <person name="Wisecaver J."/>
            <person name="Long T.M."/>
            <person name="Aerts A.L."/>
            <person name="Barry K."/>
            <person name="Choi C."/>
            <person name="Clum A."/>
            <person name="Coughlan A.Y."/>
            <person name="Deshpande S."/>
            <person name="Douglass A.P."/>
            <person name="Hanson S.J."/>
            <person name="Klenk H.-P."/>
            <person name="Labutti K."/>
            <person name="Lapidus A."/>
            <person name="Lindquist E."/>
            <person name="Lipzen A."/>
            <person name="Meier-Kolthoff J.P."/>
            <person name="Ohm R.A."/>
            <person name="Otillar R.P."/>
            <person name="Pangilinan J."/>
            <person name="Peng Y."/>
            <person name="Rokas A."/>
            <person name="Rosa C.A."/>
            <person name="Scheuner C."/>
            <person name="Sibirny A.A."/>
            <person name="Slot J.C."/>
            <person name="Stielow J.B."/>
            <person name="Sun H."/>
            <person name="Kurtzman C.P."/>
            <person name="Blackwell M."/>
            <person name="Grigoriev I.V."/>
            <person name="Jeffries T.W."/>
        </authorList>
    </citation>
    <scope>NUCLEOTIDE SEQUENCE [LARGE SCALE GENOMIC DNA]</scope>
    <source>
        <strain evidence="5">DSM 1968</strain>
    </source>
</reference>
<evidence type="ECO:0000256" key="2">
    <source>
        <dbReference type="ARBA" id="ARBA00023128"/>
    </source>
</evidence>
<dbReference type="InterPro" id="IPR019004">
    <property type="entry name" value="YqeY/Aim41"/>
</dbReference>
<dbReference type="InParanoid" id="A0A1D2VF22"/>
<gene>
    <name evidence="3" type="primary">AIM41</name>
    <name evidence="4" type="ORF">ASCRUDRAFT_76632</name>
</gene>
<dbReference type="Pfam" id="PF09424">
    <property type="entry name" value="YqeY"/>
    <property type="match status" value="1"/>
</dbReference>
<dbReference type="AlphaFoldDB" id="A0A1D2VF22"/>
<dbReference type="InterPro" id="IPR003789">
    <property type="entry name" value="Asn/Gln_tRNA_amidoTrase-B-like"/>
</dbReference>
<dbReference type="PANTHER" id="PTHR28055">
    <property type="entry name" value="ALTERED INHERITANCE OF MITOCHONDRIA PROTEIN 41, MITOCHONDRIAL"/>
    <property type="match status" value="1"/>
</dbReference>
<comment type="similarity">
    <text evidence="1 3">Belongs to the AIM41 family.</text>
</comment>
<dbReference type="PANTHER" id="PTHR28055:SF1">
    <property type="entry name" value="ALTERED INHERITANCE OF MITOCHONDRIA PROTEIN 41, MITOCHONDRIAL"/>
    <property type="match status" value="1"/>
</dbReference>
<dbReference type="STRING" id="1344418.A0A1D2VF22"/>
<proteinExistence type="inferred from homology"/>
<evidence type="ECO:0000256" key="1">
    <source>
        <dbReference type="ARBA" id="ARBA00007538"/>
    </source>
</evidence>
<keyword evidence="5" id="KW-1185">Reference proteome</keyword>
<dbReference type="GeneID" id="30967193"/>
<keyword evidence="2 3" id="KW-0496">Mitochondrion</keyword>
<evidence type="ECO:0000256" key="3">
    <source>
        <dbReference type="RuleBase" id="RU365099"/>
    </source>
</evidence>